<evidence type="ECO:0000256" key="9">
    <source>
        <dbReference type="ARBA" id="ARBA00023134"/>
    </source>
</evidence>
<keyword evidence="7" id="KW-0378">Hydrolase</keyword>
<dbReference type="InterPro" id="IPR020602">
    <property type="entry name" value="GTP_CycHdrlase_I_dom"/>
</dbReference>
<dbReference type="GO" id="GO:0046656">
    <property type="term" value="P:folic acid biosynthetic process"/>
    <property type="evidence" value="ECO:0007669"/>
    <property type="project" value="UniProtKB-KW"/>
</dbReference>
<evidence type="ECO:0000256" key="2">
    <source>
        <dbReference type="ARBA" id="ARBA00005080"/>
    </source>
</evidence>
<dbReference type="Pfam" id="PF01227">
    <property type="entry name" value="GTP_cyclohydroI"/>
    <property type="match status" value="1"/>
</dbReference>
<evidence type="ECO:0000256" key="5">
    <source>
        <dbReference type="ARBA" id="ARBA00017272"/>
    </source>
</evidence>
<dbReference type="FunFam" id="3.30.1130.10:FF:000001">
    <property type="entry name" value="GTP cyclohydrolase 1"/>
    <property type="match status" value="1"/>
</dbReference>
<dbReference type="Proteomes" id="UP001163105">
    <property type="component" value="Unassembled WGS sequence"/>
</dbReference>
<dbReference type="NCBIfam" id="TIGR00063">
    <property type="entry name" value="folE"/>
    <property type="match status" value="1"/>
</dbReference>
<dbReference type="GO" id="GO:0008270">
    <property type="term" value="F:zinc ion binding"/>
    <property type="evidence" value="ECO:0007669"/>
    <property type="project" value="TreeGrafter"/>
</dbReference>
<keyword evidence="6" id="KW-0547">Nucleotide-binding</keyword>
<dbReference type="PANTHER" id="PTHR11109">
    <property type="entry name" value="GTP CYCLOHYDROLASE I"/>
    <property type="match status" value="1"/>
</dbReference>
<evidence type="ECO:0000256" key="8">
    <source>
        <dbReference type="ARBA" id="ARBA00022909"/>
    </source>
</evidence>
<comment type="pathway">
    <text evidence="2">Cofactor biosynthesis; 7,8-dihydroneopterin triphosphate biosynthesis; 7,8-dihydroneopterin triphosphate from GTP: step 1/1.</text>
</comment>
<dbReference type="HAMAP" id="MF_00223">
    <property type="entry name" value="FolE"/>
    <property type="match status" value="1"/>
</dbReference>
<dbReference type="NCBIfam" id="NF006825">
    <property type="entry name" value="PRK09347.1-2"/>
    <property type="match status" value="1"/>
</dbReference>
<feature type="region of interest" description="Disordered" evidence="11">
    <location>
        <begin position="1"/>
        <end position="25"/>
    </location>
</feature>
<dbReference type="GO" id="GO:0006729">
    <property type="term" value="P:tetrahydrobiopterin biosynthetic process"/>
    <property type="evidence" value="ECO:0007669"/>
    <property type="project" value="TreeGrafter"/>
</dbReference>
<dbReference type="SUPFAM" id="SSF55620">
    <property type="entry name" value="Tetrahydrobiopterin biosynthesis enzymes-like"/>
    <property type="match status" value="1"/>
</dbReference>
<evidence type="ECO:0000256" key="3">
    <source>
        <dbReference type="ARBA" id="ARBA00008085"/>
    </source>
</evidence>
<organism evidence="13 14">
    <name type="scientific">Purpureocillium lavendulum</name>
    <dbReference type="NCBI Taxonomy" id="1247861"/>
    <lineage>
        <taxon>Eukaryota</taxon>
        <taxon>Fungi</taxon>
        <taxon>Dikarya</taxon>
        <taxon>Ascomycota</taxon>
        <taxon>Pezizomycotina</taxon>
        <taxon>Sordariomycetes</taxon>
        <taxon>Hypocreomycetidae</taxon>
        <taxon>Hypocreales</taxon>
        <taxon>Ophiocordycipitaceae</taxon>
        <taxon>Purpureocillium</taxon>
    </lineage>
</organism>
<evidence type="ECO:0000256" key="1">
    <source>
        <dbReference type="ARBA" id="ARBA00001052"/>
    </source>
</evidence>
<feature type="compositionally biased region" description="Basic and acidic residues" evidence="11">
    <location>
        <begin position="147"/>
        <end position="166"/>
    </location>
</feature>
<keyword evidence="9" id="KW-0342">GTP-binding</keyword>
<dbReference type="CDD" id="cd00642">
    <property type="entry name" value="GTP_cyclohydro1"/>
    <property type="match status" value="1"/>
</dbReference>
<evidence type="ECO:0000256" key="10">
    <source>
        <dbReference type="ARBA" id="ARBA00030854"/>
    </source>
</evidence>
<dbReference type="PROSITE" id="PS00860">
    <property type="entry name" value="GTP_CYCLOHYDROL_1_2"/>
    <property type="match status" value="1"/>
</dbReference>
<dbReference type="Gene3D" id="3.30.1130.10">
    <property type="match status" value="1"/>
</dbReference>
<dbReference type="GO" id="GO:0005525">
    <property type="term" value="F:GTP binding"/>
    <property type="evidence" value="ECO:0007669"/>
    <property type="project" value="UniProtKB-KW"/>
</dbReference>
<dbReference type="AlphaFoldDB" id="A0AB34FHS5"/>
<gene>
    <name evidence="13" type="primary">GCH1</name>
    <name evidence="13" type="ORF">O9K51_08792</name>
</gene>
<feature type="compositionally biased region" description="Polar residues" evidence="11">
    <location>
        <begin position="46"/>
        <end position="60"/>
    </location>
</feature>
<dbReference type="PANTHER" id="PTHR11109:SF7">
    <property type="entry name" value="GTP CYCLOHYDROLASE 1"/>
    <property type="match status" value="1"/>
</dbReference>
<evidence type="ECO:0000256" key="7">
    <source>
        <dbReference type="ARBA" id="ARBA00022801"/>
    </source>
</evidence>
<comment type="caution">
    <text evidence="13">The sequence shown here is derived from an EMBL/GenBank/DDBJ whole genome shotgun (WGS) entry which is preliminary data.</text>
</comment>
<dbReference type="EC" id="3.5.4.16" evidence="4"/>
<dbReference type="Gene3D" id="1.10.286.10">
    <property type="match status" value="1"/>
</dbReference>
<evidence type="ECO:0000313" key="14">
    <source>
        <dbReference type="Proteomes" id="UP001163105"/>
    </source>
</evidence>
<keyword evidence="14" id="KW-1185">Reference proteome</keyword>
<dbReference type="GO" id="GO:0003934">
    <property type="term" value="F:GTP cyclohydrolase I activity"/>
    <property type="evidence" value="ECO:0007669"/>
    <property type="project" value="UniProtKB-EC"/>
</dbReference>
<evidence type="ECO:0000313" key="13">
    <source>
        <dbReference type="EMBL" id="KAJ6438201.1"/>
    </source>
</evidence>
<feature type="compositionally biased region" description="Basic and acidic residues" evidence="11">
    <location>
        <begin position="197"/>
        <end position="210"/>
    </location>
</feature>
<evidence type="ECO:0000259" key="12">
    <source>
        <dbReference type="Pfam" id="PF01227"/>
    </source>
</evidence>
<evidence type="ECO:0000256" key="11">
    <source>
        <dbReference type="SAM" id="MobiDB-lite"/>
    </source>
</evidence>
<evidence type="ECO:0000256" key="6">
    <source>
        <dbReference type="ARBA" id="ARBA00022741"/>
    </source>
</evidence>
<dbReference type="InterPro" id="IPR043134">
    <property type="entry name" value="GTP-CH-I_N"/>
</dbReference>
<feature type="domain" description="GTP cyclohydrolase I" evidence="12">
    <location>
        <begin position="218"/>
        <end position="393"/>
    </location>
</feature>
<comment type="catalytic activity">
    <reaction evidence="1">
        <text>GTP + H2O = 7,8-dihydroneopterin 3'-triphosphate + formate + H(+)</text>
        <dbReference type="Rhea" id="RHEA:17473"/>
        <dbReference type="ChEBI" id="CHEBI:15377"/>
        <dbReference type="ChEBI" id="CHEBI:15378"/>
        <dbReference type="ChEBI" id="CHEBI:15740"/>
        <dbReference type="ChEBI" id="CHEBI:37565"/>
        <dbReference type="ChEBI" id="CHEBI:58462"/>
        <dbReference type="EC" id="3.5.4.16"/>
    </reaction>
</comment>
<dbReference type="InterPro" id="IPR018234">
    <property type="entry name" value="GTP_CycHdrlase_I_CS"/>
</dbReference>
<comment type="similarity">
    <text evidence="3">Belongs to the GTP cyclohydrolase I family.</text>
</comment>
<proteinExistence type="inferred from homology"/>
<dbReference type="InterPro" id="IPR043133">
    <property type="entry name" value="GTP-CH-I_C/QueF"/>
</dbReference>
<dbReference type="GO" id="GO:0005737">
    <property type="term" value="C:cytoplasm"/>
    <property type="evidence" value="ECO:0007669"/>
    <property type="project" value="TreeGrafter"/>
</dbReference>
<reference evidence="13" key="1">
    <citation type="submission" date="2023-01" db="EMBL/GenBank/DDBJ databases">
        <title>The growth and conidiation of Purpureocillium lavendulum are regulated by nitrogen source and histone H3K14 acetylation.</title>
        <authorList>
            <person name="Tang P."/>
            <person name="Han J."/>
            <person name="Zhang C."/>
            <person name="Tang P."/>
            <person name="Qi F."/>
            <person name="Zhang K."/>
            <person name="Liang L."/>
        </authorList>
    </citation>
    <scope>NUCLEOTIDE SEQUENCE</scope>
    <source>
        <strain evidence="13">YMF1.00683</strain>
    </source>
</reference>
<dbReference type="PROSITE" id="PS00859">
    <property type="entry name" value="GTP_CYCLOHYDROL_1_1"/>
    <property type="match status" value="1"/>
</dbReference>
<feature type="region of interest" description="Disordered" evidence="11">
    <location>
        <begin position="46"/>
        <end position="210"/>
    </location>
</feature>
<name>A0AB34FHS5_9HYPO</name>
<dbReference type="NCBIfam" id="NF006826">
    <property type="entry name" value="PRK09347.1-3"/>
    <property type="match status" value="1"/>
</dbReference>
<protein>
    <recommendedName>
        <fullName evidence="5">GTP cyclohydrolase 1</fullName>
        <ecNumber evidence="4">3.5.4.16</ecNumber>
    </recommendedName>
    <alternativeName>
        <fullName evidence="10">GTP cyclohydrolase I</fullName>
    </alternativeName>
</protein>
<accession>A0AB34FHS5</accession>
<evidence type="ECO:0000256" key="4">
    <source>
        <dbReference type="ARBA" id="ARBA00012715"/>
    </source>
</evidence>
<sequence>MVNSHPAAKPGKPHDTDAVPPPNADVARGLSHRIILFLFFAPIPSIVNTNPGPNQRATRNTAHDKRPPQMAQSEALDMAAAAASRKRPLDSASVSGSSTSDESTRRRRRNRGKRSSKGRTVENGDDIAVPGVALNGNASARRLSAFDQRRDSLGKAARDPRDEPPPKKRAPVAGQGQKVRTPSPVIDYDGLSRPTRGTRDRREEDAEQAEKRLDKMRGAVRTLLECVGEDPDREGLLDTPSRYAKALLYFTKGYQTNVEDIVNNALFHEGHNEMVIVKDIEIHSLCEHHLVPFNGKMHIGYIPSDTVIGLSKLPRIAEMYARRLQIQERLTKEVAHAIMEILKPQGVAVVMESAHLCMVMRGVQQTSTSTITSCVLGCFERKSKTRNEFLSLVGLNRSS</sequence>
<dbReference type="EMBL" id="JAQHRD010000008">
    <property type="protein sequence ID" value="KAJ6438201.1"/>
    <property type="molecule type" value="Genomic_DNA"/>
</dbReference>
<feature type="compositionally biased region" description="Basic residues" evidence="11">
    <location>
        <begin position="105"/>
        <end position="117"/>
    </location>
</feature>
<dbReference type="GO" id="GO:0046654">
    <property type="term" value="P:tetrahydrofolate biosynthetic process"/>
    <property type="evidence" value="ECO:0007669"/>
    <property type="project" value="InterPro"/>
</dbReference>
<dbReference type="FunFam" id="1.10.286.10:FF:000003">
    <property type="entry name" value="GTP cyclohydrolase 1"/>
    <property type="match status" value="1"/>
</dbReference>
<keyword evidence="8" id="KW-0289">Folate biosynthesis</keyword>
<dbReference type="InterPro" id="IPR001474">
    <property type="entry name" value="GTP_CycHdrlase_I"/>
</dbReference>